<dbReference type="GO" id="GO:0005829">
    <property type="term" value="C:cytosol"/>
    <property type="evidence" value="ECO:0007669"/>
    <property type="project" value="TreeGrafter"/>
</dbReference>
<evidence type="ECO:0000256" key="6">
    <source>
        <dbReference type="ARBA" id="ARBA00011940"/>
    </source>
</evidence>
<dbReference type="GO" id="GO:0019563">
    <property type="term" value="P:glycerol catabolic process"/>
    <property type="evidence" value="ECO:0007669"/>
    <property type="project" value="TreeGrafter"/>
</dbReference>
<comment type="catalytic activity">
    <reaction evidence="1 13 14">
        <text>D-glyceraldehyde 3-phosphate = dihydroxyacetone phosphate</text>
        <dbReference type="Rhea" id="RHEA:18585"/>
        <dbReference type="ChEBI" id="CHEBI:57642"/>
        <dbReference type="ChEBI" id="CHEBI:59776"/>
        <dbReference type="EC" id="5.3.1.1"/>
    </reaction>
</comment>
<protein>
    <recommendedName>
        <fullName evidence="7 13">Triosephosphate isomerase</fullName>
        <shortName evidence="13">TIM</shortName>
        <shortName evidence="13">TPI</shortName>
        <ecNumber evidence="6 13">5.3.1.1</ecNumber>
    </recommendedName>
    <alternativeName>
        <fullName evidence="13">Triose-phosphate isomerase</fullName>
    </alternativeName>
</protein>
<evidence type="ECO:0000256" key="8">
    <source>
        <dbReference type="ARBA" id="ARBA00022432"/>
    </source>
</evidence>
<comment type="pathway">
    <text evidence="13 14">Carbohydrate degradation; glycolysis; D-glyceraldehyde 3-phosphate from glycerone phosphate: step 1/1.</text>
</comment>
<dbReference type="RefSeq" id="WP_018346853.1">
    <property type="nucleotide sequence ID" value="NZ_JARTDC010000013.1"/>
</dbReference>
<reference evidence="15 16" key="1">
    <citation type="submission" date="2018-06" db="EMBL/GenBank/DDBJ databases">
        <authorList>
            <consortium name="Pathogen Informatics"/>
            <person name="Doyle S."/>
        </authorList>
    </citation>
    <scope>NUCLEOTIDE SEQUENCE [LARGE SCALE GENOMIC DNA]</scope>
    <source>
        <strain evidence="15 16">NCTC11413</strain>
    </source>
</reference>
<comment type="function">
    <text evidence="12 13">Involved in the gluconeogenesis. Catalyzes stereospecifically the conversion of dihydroxyacetone phosphate (DHAP) to D-glyceraldehyde-3-phosphate (G3P).</text>
</comment>
<keyword evidence="10 13" id="KW-0324">Glycolysis</keyword>
<evidence type="ECO:0000256" key="4">
    <source>
        <dbReference type="ARBA" id="ARBA00007422"/>
    </source>
</evidence>
<dbReference type="PROSITE" id="PS51440">
    <property type="entry name" value="TIM_2"/>
    <property type="match status" value="1"/>
</dbReference>
<keyword evidence="8 13" id="KW-0312">Gluconeogenesis</keyword>
<comment type="pathway">
    <text evidence="2 13 14">Carbohydrate biosynthesis; gluconeogenesis.</text>
</comment>
<dbReference type="InterPro" id="IPR013785">
    <property type="entry name" value="Aldolase_TIM"/>
</dbReference>
<feature type="binding site" evidence="13">
    <location>
        <begin position="234"/>
        <end position="235"/>
    </location>
    <ligand>
        <name>substrate</name>
    </ligand>
</feature>
<comment type="pathway">
    <text evidence="3">Carbohydrate metabolism; erythritol degradation.</text>
</comment>
<evidence type="ECO:0000256" key="9">
    <source>
        <dbReference type="ARBA" id="ARBA00022490"/>
    </source>
</evidence>
<feature type="binding site" evidence="13">
    <location>
        <position position="213"/>
    </location>
    <ligand>
        <name>substrate</name>
    </ligand>
</feature>
<dbReference type="UniPathway" id="UPA00109">
    <property type="reaction ID" value="UER00189"/>
</dbReference>
<organism evidence="15 16">
    <name type="scientific">Gallibacterium anatis</name>
    <dbReference type="NCBI Taxonomy" id="750"/>
    <lineage>
        <taxon>Bacteria</taxon>
        <taxon>Pseudomonadati</taxon>
        <taxon>Pseudomonadota</taxon>
        <taxon>Gammaproteobacteria</taxon>
        <taxon>Pasteurellales</taxon>
        <taxon>Pasteurellaceae</taxon>
        <taxon>Gallibacterium</taxon>
    </lineage>
</organism>
<dbReference type="NCBIfam" id="TIGR00419">
    <property type="entry name" value="tim"/>
    <property type="match status" value="1"/>
</dbReference>
<keyword evidence="9 13" id="KW-0963">Cytoplasm</keyword>
<dbReference type="Proteomes" id="UP000254232">
    <property type="component" value="Unassembled WGS sequence"/>
</dbReference>
<dbReference type="EC" id="5.3.1.1" evidence="6 13"/>
<dbReference type="AlphaFoldDB" id="A0A377H3H9"/>
<dbReference type="InterPro" id="IPR000652">
    <property type="entry name" value="Triosephosphate_isomerase"/>
</dbReference>
<dbReference type="GO" id="GO:0004807">
    <property type="term" value="F:triose-phosphate isomerase activity"/>
    <property type="evidence" value="ECO:0007669"/>
    <property type="project" value="UniProtKB-UniRule"/>
</dbReference>
<dbReference type="PANTHER" id="PTHR21139">
    <property type="entry name" value="TRIOSEPHOSPHATE ISOMERASE"/>
    <property type="match status" value="1"/>
</dbReference>
<dbReference type="GO" id="GO:0046166">
    <property type="term" value="P:glyceraldehyde-3-phosphate biosynthetic process"/>
    <property type="evidence" value="ECO:0007669"/>
    <property type="project" value="TreeGrafter"/>
</dbReference>
<dbReference type="SUPFAM" id="SSF51351">
    <property type="entry name" value="Triosephosphate isomerase (TIM)"/>
    <property type="match status" value="1"/>
</dbReference>
<feature type="binding site" evidence="13">
    <location>
        <begin position="10"/>
        <end position="12"/>
    </location>
    <ligand>
        <name>substrate</name>
    </ligand>
</feature>
<dbReference type="PANTHER" id="PTHR21139:SF42">
    <property type="entry name" value="TRIOSEPHOSPHATE ISOMERASE"/>
    <property type="match status" value="1"/>
</dbReference>
<feature type="binding site" evidence="13">
    <location>
        <position position="174"/>
    </location>
    <ligand>
        <name>substrate</name>
    </ligand>
</feature>
<dbReference type="GO" id="GO:0006096">
    <property type="term" value="P:glycolytic process"/>
    <property type="evidence" value="ECO:0007669"/>
    <property type="project" value="UniProtKB-UniRule"/>
</dbReference>
<dbReference type="GO" id="GO:0006094">
    <property type="term" value="P:gluconeogenesis"/>
    <property type="evidence" value="ECO:0007669"/>
    <property type="project" value="UniProtKB-UniRule"/>
</dbReference>
<evidence type="ECO:0000256" key="11">
    <source>
        <dbReference type="ARBA" id="ARBA00023235"/>
    </source>
</evidence>
<evidence type="ECO:0000256" key="13">
    <source>
        <dbReference type="HAMAP-Rule" id="MF_00147"/>
    </source>
</evidence>
<evidence type="ECO:0000256" key="2">
    <source>
        <dbReference type="ARBA" id="ARBA00004742"/>
    </source>
</evidence>
<evidence type="ECO:0000256" key="5">
    <source>
        <dbReference type="ARBA" id="ARBA00011738"/>
    </source>
</evidence>
<evidence type="ECO:0000256" key="10">
    <source>
        <dbReference type="ARBA" id="ARBA00023152"/>
    </source>
</evidence>
<dbReference type="Gene3D" id="3.20.20.70">
    <property type="entry name" value="Aldolase class I"/>
    <property type="match status" value="1"/>
</dbReference>
<comment type="subcellular location">
    <subcellularLocation>
        <location evidence="13 14">Cytoplasm</location>
    </subcellularLocation>
</comment>
<feature type="active site" description="Electrophile" evidence="13">
    <location>
        <position position="96"/>
    </location>
</feature>
<evidence type="ECO:0000256" key="14">
    <source>
        <dbReference type="RuleBase" id="RU363013"/>
    </source>
</evidence>
<comment type="subunit">
    <text evidence="5 13 14">Homodimer.</text>
</comment>
<gene>
    <name evidence="13 15" type="primary">tpiA</name>
    <name evidence="15" type="ORF">NCTC11413_00165</name>
</gene>
<dbReference type="InterPro" id="IPR022896">
    <property type="entry name" value="TrioseP_Isoase_bac/euk"/>
</dbReference>
<evidence type="ECO:0000313" key="15">
    <source>
        <dbReference type="EMBL" id="STO37081.1"/>
    </source>
</evidence>
<dbReference type="HAMAP" id="MF_00147_B">
    <property type="entry name" value="TIM_B"/>
    <property type="match status" value="1"/>
</dbReference>
<keyword evidence="11 13" id="KW-0413">Isomerase</keyword>
<comment type="similarity">
    <text evidence="4 13 14">Belongs to the triosephosphate isomerase family.</text>
</comment>
<evidence type="ECO:0000256" key="3">
    <source>
        <dbReference type="ARBA" id="ARBA00004939"/>
    </source>
</evidence>
<dbReference type="PROSITE" id="PS00171">
    <property type="entry name" value="TIM_1"/>
    <property type="match status" value="1"/>
</dbReference>
<dbReference type="Pfam" id="PF00121">
    <property type="entry name" value="TIM"/>
    <property type="match status" value="1"/>
</dbReference>
<dbReference type="CDD" id="cd00311">
    <property type="entry name" value="TIM"/>
    <property type="match status" value="1"/>
</dbReference>
<feature type="active site" description="Proton acceptor" evidence="13">
    <location>
        <position position="168"/>
    </location>
</feature>
<evidence type="ECO:0000256" key="1">
    <source>
        <dbReference type="ARBA" id="ARBA00000474"/>
    </source>
</evidence>
<dbReference type="UniPathway" id="UPA00138"/>
<name>A0A377H3H9_9PAST</name>
<proteinExistence type="inferred from homology"/>
<accession>A0A377H3H9</accession>
<dbReference type="EMBL" id="UGGZ01000001">
    <property type="protein sequence ID" value="STO37081.1"/>
    <property type="molecule type" value="Genomic_DNA"/>
</dbReference>
<evidence type="ECO:0000256" key="7">
    <source>
        <dbReference type="ARBA" id="ARBA00019397"/>
    </source>
</evidence>
<dbReference type="InterPro" id="IPR020861">
    <property type="entry name" value="Triosephosphate_isomerase_AS"/>
</dbReference>
<evidence type="ECO:0000256" key="12">
    <source>
        <dbReference type="ARBA" id="ARBA00055680"/>
    </source>
</evidence>
<evidence type="ECO:0000313" key="16">
    <source>
        <dbReference type="Proteomes" id="UP000254232"/>
    </source>
</evidence>
<dbReference type="GeneID" id="77263296"/>
<dbReference type="FunFam" id="3.20.20.70:FF:000020">
    <property type="entry name" value="Triosephosphate isomerase"/>
    <property type="match status" value="1"/>
</dbReference>
<dbReference type="InterPro" id="IPR035990">
    <property type="entry name" value="TIM_sf"/>
</dbReference>
<sequence length="255" mass="26723">MARRPLVMGNWKLNGSKAFTKELINGLKAELAGVEGCDVAIAPPVMYLAEAEAALAGSKIALGSQNVDLKQSGAFTGDISATMLKDFGAKYIIIGHSERRAYHHESDEFIAQKFAVLKEQGLVPVLCIGESEAENEAGKTEEVCARQIDAVLNTLGAEAFLGAVIAYEPIWAIGTGKSATPAQAQAVHAFIRSHIAKKDEKVAEQVILQYGGSVNDGNAAELFAMPDIDGALVGGASLKAPAFATIVKAAAKAKN</sequence>